<name>A0ABS5LIR3_9BACI</name>
<dbReference type="InterPro" id="IPR009492">
    <property type="entry name" value="TniQ"/>
</dbReference>
<dbReference type="RefSeq" id="WP_211560944.1">
    <property type="nucleotide sequence ID" value="NZ_JAGVRK010000001.1"/>
</dbReference>
<dbReference type="Pfam" id="PF06527">
    <property type="entry name" value="TniQ"/>
    <property type="match status" value="1"/>
</dbReference>
<sequence length="453" mass="52193">MIEVDPLYNDHVYNTSTSNRSTLYNLEPIGIGTPFVEGLTSYLMRISSAHCITTGDFIKGILLPILKKKLYYSGIYAQNYVQNFHDGACLLGNTQTASMNIDILNNLTSRSDLKHLTLVPHGVWLDTKGSIKQNKYWCGYCLEDMRINNSNIYEMLIWNICHVNCCTIHKTELHHTCPFCNSFQKFIKFKSTIGYCQCCNLWLGQVINREVKNQKKHVAESLIGEMLVVPTEVSLVANDCLINNCRKIYDMLPAPKEKTIKDRVGISRKSFTGFIKNSHSHIKLETILKLSLASNTTIGDLLTQNIVGEIEEFSLTSLNKIGKKKAASEILKMKNKVKHFFESCKKSNELIVFRQLKKVLGISYVSVEKYFPEIYLEMKELNVSIRKKNRDRIKVERFELIRKIVNEMHSSNQYPGLKKVMRELPFVITGFEKEYRDVWENSLKELGIKMKKN</sequence>
<reference evidence="2 3" key="1">
    <citation type="submission" date="2021-04" db="EMBL/GenBank/DDBJ databases">
        <title>Metabacillus sp. strain KIGAM252 whole genome sequence.</title>
        <authorList>
            <person name="Seo M.-J."/>
            <person name="Cho E.-S."/>
            <person name="Hwang C.Y."/>
            <person name="Yoon D.J."/>
        </authorList>
    </citation>
    <scope>NUCLEOTIDE SEQUENCE [LARGE SCALE GENOMIC DNA]</scope>
    <source>
        <strain evidence="2 3">KIGAM252</strain>
    </source>
</reference>
<keyword evidence="3" id="KW-1185">Reference proteome</keyword>
<evidence type="ECO:0000313" key="2">
    <source>
        <dbReference type="EMBL" id="MBS2970529.1"/>
    </source>
</evidence>
<evidence type="ECO:0000313" key="3">
    <source>
        <dbReference type="Proteomes" id="UP000682403"/>
    </source>
</evidence>
<evidence type="ECO:0000259" key="1">
    <source>
        <dbReference type="Pfam" id="PF06527"/>
    </source>
</evidence>
<proteinExistence type="predicted"/>
<feature type="domain" description="TniQ" evidence="1">
    <location>
        <begin position="28"/>
        <end position="173"/>
    </location>
</feature>
<dbReference type="EMBL" id="JAGVRK010000001">
    <property type="protein sequence ID" value="MBS2970529.1"/>
    <property type="molecule type" value="Genomic_DNA"/>
</dbReference>
<dbReference type="Proteomes" id="UP000682403">
    <property type="component" value="Unassembled WGS sequence"/>
</dbReference>
<protein>
    <submittedName>
        <fullName evidence="2">TniQ family protein</fullName>
    </submittedName>
</protein>
<gene>
    <name evidence="2" type="ORF">J9317_17425</name>
</gene>
<accession>A0ABS5LIR3</accession>
<organism evidence="2 3">
    <name type="scientific">Metabacillus flavus</name>
    <dbReference type="NCBI Taxonomy" id="2823519"/>
    <lineage>
        <taxon>Bacteria</taxon>
        <taxon>Bacillati</taxon>
        <taxon>Bacillota</taxon>
        <taxon>Bacilli</taxon>
        <taxon>Bacillales</taxon>
        <taxon>Bacillaceae</taxon>
        <taxon>Metabacillus</taxon>
    </lineage>
</organism>
<comment type="caution">
    <text evidence="2">The sequence shown here is derived from an EMBL/GenBank/DDBJ whole genome shotgun (WGS) entry which is preliminary data.</text>
</comment>